<gene>
    <name evidence="2" type="ORF">PVAP13_5KG349321</name>
</gene>
<comment type="caution">
    <text evidence="2">The sequence shown here is derived from an EMBL/GenBank/DDBJ whole genome shotgun (WGS) entry which is preliminary data.</text>
</comment>
<feature type="region of interest" description="Disordered" evidence="1">
    <location>
        <begin position="1"/>
        <end position="55"/>
    </location>
</feature>
<dbReference type="AlphaFoldDB" id="A0A8T0SM39"/>
<evidence type="ECO:0000313" key="3">
    <source>
        <dbReference type="Proteomes" id="UP000823388"/>
    </source>
</evidence>
<evidence type="ECO:0000256" key="1">
    <source>
        <dbReference type="SAM" id="MobiDB-lite"/>
    </source>
</evidence>
<name>A0A8T0SM39_PANVG</name>
<reference evidence="2 3" key="1">
    <citation type="submission" date="2020-05" db="EMBL/GenBank/DDBJ databases">
        <title>WGS assembly of Panicum virgatum.</title>
        <authorList>
            <person name="Lovell J.T."/>
            <person name="Jenkins J."/>
            <person name="Shu S."/>
            <person name="Juenger T.E."/>
            <person name="Schmutz J."/>
        </authorList>
    </citation>
    <scope>NUCLEOTIDE SEQUENCE [LARGE SCALE GENOMIC DNA]</scope>
    <source>
        <strain evidence="3">cv. AP13</strain>
    </source>
</reference>
<accession>A0A8T0SM39</accession>
<dbReference type="Proteomes" id="UP000823388">
    <property type="component" value="Chromosome 5K"/>
</dbReference>
<sequence>MSLPFPSIGSPSPCPLASRDSPSLHWPARPPAPAHAVRPPVDEPFAAPPRPPSAASWWCSSTGVLRSRASTVRTSCSALASVVLQDRTAGGGEAPRKAVLPLPKSRSRMLFACDGSCSVVSTQYVM</sequence>
<protein>
    <submittedName>
        <fullName evidence="2">Uncharacterized protein</fullName>
    </submittedName>
</protein>
<proteinExistence type="predicted"/>
<keyword evidence="3" id="KW-1185">Reference proteome</keyword>
<evidence type="ECO:0000313" key="2">
    <source>
        <dbReference type="EMBL" id="KAG2598083.1"/>
    </source>
</evidence>
<organism evidence="2 3">
    <name type="scientific">Panicum virgatum</name>
    <name type="common">Blackwell switchgrass</name>
    <dbReference type="NCBI Taxonomy" id="38727"/>
    <lineage>
        <taxon>Eukaryota</taxon>
        <taxon>Viridiplantae</taxon>
        <taxon>Streptophyta</taxon>
        <taxon>Embryophyta</taxon>
        <taxon>Tracheophyta</taxon>
        <taxon>Spermatophyta</taxon>
        <taxon>Magnoliopsida</taxon>
        <taxon>Liliopsida</taxon>
        <taxon>Poales</taxon>
        <taxon>Poaceae</taxon>
        <taxon>PACMAD clade</taxon>
        <taxon>Panicoideae</taxon>
        <taxon>Panicodae</taxon>
        <taxon>Paniceae</taxon>
        <taxon>Panicinae</taxon>
        <taxon>Panicum</taxon>
        <taxon>Panicum sect. Hiantes</taxon>
    </lineage>
</organism>
<feature type="compositionally biased region" description="Low complexity" evidence="1">
    <location>
        <begin position="34"/>
        <end position="45"/>
    </location>
</feature>
<dbReference type="EMBL" id="CM029045">
    <property type="protein sequence ID" value="KAG2598083.1"/>
    <property type="molecule type" value="Genomic_DNA"/>
</dbReference>